<name>F5YLN3_TREPZ</name>
<dbReference type="EMBL" id="CP001843">
    <property type="protein sequence ID" value="AEF84046.1"/>
    <property type="molecule type" value="Genomic_DNA"/>
</dbReference>
<dbReference type="PANTHER" id="PTHR37550">
    <property type="entry name" value="ANTITOXIN VAPB1"/>
    <property type="match status" value="1"/>
</dbReference>
<dbReference type="SUPFAM" id="SSF89447">
    <property type="entry name" value="AbrB/MazE/MraZ-like"/>
    <property type="match status" value="1"/>
</dbReference>
<proteinExistence type="predicted"/>
<dbReference type="EMBL" id="CP001843">
    <property type="protein sequence ID" value="AEF86608.1"/>
    <property type="molecule type" value="Genomic_DNA"/>
</dbReference>
<dbReference type="InterPro" id="IPR047976">
    <property type="entry name" value="Anti_VapB2-like"/>
</dbReference>
<evidence type="ECO:0000313" key="3">
    <source>
        <dbReference type="Proteomes" id="UP000009223"/>
    </source>
</evidence>
<dbReference type="Gene3D" id="2.10.260.10">
    <property type="match status" value="1"/>
</dbReference>
<dbReference type="NCBIfam" id="NF040493">
    <property type="entry name" value="TA_anti_VapB"/>
    <property type="match status" value="1"/>
</dbReference>
<dbReference type="InterPro" id="IPR037914">
    <property type="entry name" value="SpoVT-AbrB_sf"/>
</dbReference>
<dbReference type="KEGG" id="tpi:TREPR_0323"/>
<dbReference type="STRING" id="545694.TREPR_0213"/>
<dbReference type="HOGENOM" id="CLU_162018_2_2_12"/>
<dbReference type="OrthoDB" id="9810009at2"/>
<organism evidence="2 3">
    <name type="scientific">Treponema primitia (strain ATCC BAA-887 / DSM 12427 / ZAS-2)</name>
    <dbReference type="NCBI Taxonomy" id="545694"/>
    <lineage>
        <taxon>Bacteria</taxon>
        <taxon>Pseudomonadati</taxon>
        <taxon>Spirochaetota</taxon>
        <taxon>Spirochaetia</taxon>
        <taxon>Spirochaetales</taxon>
        <taxon>Treponemataceae</taxon>
        <taxon>Treponema</taxon>
    </lineage>
</organism>
<dbReference type="InterPro" id="IPR051734">
    <property type="entry name" value="VapB_TA_antitoxins"/>
</dbReference>
<dbReference type="KEGG" id="tpi:TREPR_0213"/>
<sequence length="74" mass="8744">MQMTKVFKSGNSQAIRIPKEYQVDEDELCINKIGNTIVLFPKNDPWELFKKSLTEFSDDFLFDGRNQPPMQKRF</sequence>
<evidence type="ECO:0000313" key="2">
    <source>
        <dbReference type="EMBL" id="AEF86608.1"/>
    </source>
</evidence>
<dbReference type="Proteomes" id="UP000009223">
    <property type="component" value="Chromosome"/>
</dbReference>
<evidence type="ECO:0000313" key="1">
    <source>
        <dbReference type="EMBL" id="AEF84046.1"/>
    </source>
</evidence>
<reference evidence="3" key="1">
    <citation type="submission" date="2009-12" db="EMBL/GenBank/DDBJ databases">
        <title>Complete sequence of Treponema primitia strain ZAS-2.</title>
        <authorList>
            <person name="Tetu S.G."/>
            <person name="Matson E."/>
            <person name="Ren Q."/>
            <person name="Seshadri R."/>
            <person name="Elbourne L."/>
            <person name="Hassan K.A."/>
            <person name="Durkin A."/>
            <person name="Radune D."/>
            <person name="Mohamoud Y."/>
            <person name="Shay R."/>
            <person name="Jin S."/>
            <person name="Zhang X."/>
            <person name="Lucey K."/>
            <person name="Ballor N.R."/>
            <person name="Ottesen E."/>
            <person name="Rosenthal R."/>
            <person name="Allen A."/>
            <person name="Leadbetter J.R."/>
            <person name="Paulsen I.T."/>
        </authorList>
    </citation>
    <scope>NUCLEOTIDE SEQUENCE [LARGE SCALE GENOMIC DNA]</scope>
    <source>
        <strain evidence="3">ATCC BAA-887 / DSM 12427 / ZAS-2</strain>
    </source>
</reference>
<protein>
    <submittedName>
        <fullName evidence="2">Putative virulence protein</fullName>
    </submittedName>
</protein>
<dbReference type="PANTHER" id="PTHR37550:SF3">
    <property type="entry name" value="ANTITOXIN VAPB1"/>
    <property type="match status" value="1"/>
</dbReference>
<dbReference type="eggNOG" id="COG4456">
    <property type="taxonomic scope" value="Bacteria"/>
</dbReference>
<keyword evidence="3" id="KW-1185">Reference proteome</keyword>
<gene>
    <name evidence="2" type="ordered locus">TREPR_0213</name>
    <name evidence="1" type="ordered locus">TREPR_0323</name>
</gene>
<dbReference type="AlphaFoldDB" id="F5YLN3"/>
<accession>F5YLN3</accession>
<reference evidence="2 3" key="3">
    <citation type="journal article" date="2011" name="ISME J.">
        <title>RNA-seq reveals cooperative metabolic interactions between two termite-gut spirochete species in co-culture.</title>
        <authorList>
            <person name="Rosenthal A.Z."/>
            <person name="Matson E.G."/>
            <person name="Eldar A."/>
            <person name="Leadbetter J.R."/>
        </authorList>
    </citation>
    <scope>NUCLEOTIDE SEQUENCE [LARGE SCALE GENOMIC DNA]</scope>
    <source>
        <strain evidence="3">ATCC BAA-887 / DSM 12427 / ZAS-2</strain>
        <strain evidence="2">ZAS-2</strain>
    </source>
</reference>
<reference evidence="2" key="2">
    <citation type="submission" date="2009-12" db="EMBL/GenBank/DDBJ databases">
        <authorList>
            <person name="Tetu S.G."/>
            <person name="Matson E."/>
            <person name="Ren Q."/>
            <person name="Seshadri R."/>
            <person name="Elbourne L."/>
            <person name="Hassan K.A."/>
            <person name="Durkin A."/>
            <person name="Radune D."/>
            <person name="Mohamoud Y."/>
            <person name="Shay R."/>
            <person name="Jin S."/>
            <person name="Zhang X."/>
            <person name="Lucey K."/>
            <person name="Ballor N.R."/>
            <person name="Ottesen E."/>
            <person name="Rosenthal R."/>
            <person name="Allen A."/>
            <person name="Leadbetter J.R."/>
            <person name="Paulsen I.T."/>
        </authorList>
    </citation>
    <scope>NUCLEOTIDE SEQUENCE</scope>
    <source>
        <strain evidence="2">ZAS-2</strain>
    </source>
</reference>